<evidence type="ECO:0000313" key="3">
    <source>
        <dbReference type="Proteomes" id="UP000306102"/>
    </source>
</evidence>
<comment type="caution">
    <text evidence="2">The sequence shown here is derived from an EMBL/GenBank/DDBJ whole genome shotgun (WGS) entry which is preliminary data.</text>
</comment>
<name>A0A4S4EQT5_CAMSN</name>
<reference evidence="2 3" key="1">
    <citation type="journal article" date="2018" name="Proc. Natl. Acad. Sci. U.S.A.">
        <title>Draft genome sequence of Camellia sinensis var. sinensis provides insights into the evolution of the tea genome and tea quality.</title>
        <authorList>
            <person name="Wei C."/>
            <person name="Yang H."/>
            <person name="Wang S."/>
            <person name="Zhao J."/>
            <person name="Liu C."/>
            <person name="Gao L."/>
            <person name="Xia E."/>
            <person name="Lu Y."/>
            <person name="Tai Y."/>
            <person name="She G."/>
            <person name="Sun J."/>
            <person name="Cao H."/>
            <person name="Tong W."/>
            <person name="Gao Q."/>
            <person name="Li Y."/>
            <person name="Deng W."/>
            <person name="Jiang X."/>
            <person name="Wang W."/>
            <person name="Chen Q."/>
            <person name="Zhang S."/>
            <person name="Li H."/>
            <person name="Wu J."/>
            <person name="Wang P."/>
            <person name="Li P."/>
            <person name="Shi C."/>
            <person name="Zheng F."/>
            <person name="Jian J."/>
            <person name="Huang B."/>
            <person name="Shan D."/>
            <person name="Shi M."/>
            <person name="Fang C."/>
            <person name="Yue Y."/>
            <person name="Li F."/>
            <person name="Li D."/>
            <person name="Wei S."/>
            <person name="Han B."/>
            <person name="Jiang C."/>
            <person name="Yin Y."/>
            <person name="Xia T."/>
            <person name="Zhang Z."/>
            <person name="Bennetzen J.L."/>
            <person name="Zhao S."/>
            <person name="Wan X."/>
        </authorList>
    </citation>
    <scope>NUCLEOTIDE SEQUENCE [LARGE SCALE GENOMIC DNA]</scope>
    <source>
        <strain evidence="3">cv. Shuchazao</strain>
        <tissue evidence="2">Leaf</tissue>
    </source>
</reference>
<evidence type="ECO:0000313" key="2">
    <source>
        <dbReference type="EMBL" id="THG19119.1"/>
    </source>
</evidence>
<sequence length="151" mass="16424">MSKTADIYEVNGSGLASLRFAALSSHLKLKEEGTMGGRALGPDTPEKLEEKTNAKGADKVHLQAKKISTEPINVNSLLQISLTQPPSPKLGRKTIPGMVQDTGSRPPRRPSVKILPSSKDVTEKSIQNSIHSINSLLRKNMRENTSPNIQF</sequence>
<feature type="region of interest" description="Disordered" evidence="1">
    <location>
        <begin position="82"/>
        <end position="125"/>
    </location>
</feature>
<accession>A0A4S4EQT5</accession>
<dbReference type="Proteomes" id="UP000306102">
    <property type="component" value="Unassembled WGS sequence"/>
</dbReference>
<gene>
    <name evidence="2" type="ORF">TEA_025882</name>
</gene>
<organism evidence="2 3">
    <name type="scientific">Camellia sinensis var. sinensis</name>
    <name type="common">China tea</name>
    <dbReference type="NCBI Taxonomy" id="542762"/>
    <lineage>
        <taxon>Eukaryota</taxon>
        <taxon>Viridiplantae</taxon>
        <taxon>Streptophyta</taxon>
        <taxon>Embryophyta</taxon>
        <taxon>Tracheophyta</taxon>
        <taxon>Spermatophyta</taxon>
        <taxon>Magnoliopsida</taxon>
        <taxon>eudicotyledons</taxon>
        <taxon>Gunneridae</taxon>
        <taxon>Pentapetalae</taxon>
        <taxon>asterids</taxon>
        <taxon>Ericales</taxon>
        <taxon>Theaceae</taxon>
        <taxon>Camellia</taxon>
    </lineage>
</organism>
<protein>
    <submittedName>
        <fullName evidence="2">Uncharacterized protein</fullName>
    </submittedName>
</protein>
<evidence type="ECO:0000256" key="1">
    <source>
        <dbReference type="SAM" id="MobiDB-lite"/>
    </source>
</evidence>
<feature type="compositionally biased region" description="Basic and acidic residues" evidence="1">
    <location>
        <begin position="44"/>
        <end position="59"/>
    </location>
</feature>
<dbReference type="AlphaFoldDB" id="A0A4S4EQT5"/>
<feature type="region of interest" description="Disordered" evidence="1">
    <location>
        <begin position="34"/>
        <end position="59"/>
    </location>
</feature>
<keyword evidence="3" id="KW-1185">Reference proteome</keyword>
<dbReference type="EMBL" id="SDRB02002624">
    <property type="protein sequence ID" value="THG19119.1"/>
    <property type="molecule type" value="Genomic_DNA"/>
</dbReference>
<proteinExistence type="predicted"/>